<evidence type="ECO:0000259" key="8">
    <source>
        <dbReference type="Pfam" id="PF00892"/>
    </source>
</evidence>
<evidence type="ECO:0000256" key="6">
    <source>
        <dbReference type="ARBA" id="ARBA00023136"/>
    </source>
</evidence>
<dbReference type="RefSeq" id="WP_073106668.1">
    <property type="nucleotide sequence ID" value="NZ_FQZY01000014.1"/>
</dbReference>
<dbReference type="EMBL" id="FQZY01000014">
    <property type="protein sequence ID" value="SHJ68626.1"/>
    <property type="molecule type" value="Genomic_DNA"/>
</dbReference>
<dbReference type="InterPro" id="IPR051258">
    <property type="entry name" value="Diverse_Substrate_Transporter"/>
</dbReference>
<dbReference type="GO" id="GO:0005886">
    <property type="term" value="C:plasma membrane"/>
    <property type="evidence" value="ECO:0007669"/>
    <property type="project" value="UniProtKB-SubCell"/>
</dbReference>
<dbReference type="InterPro" id="IPR000620">
    <property type="entry name" value="EamA_dom"/>
</dbReference>
<organism evidence="9 10">
    <name type="scientific">Hespellia stercorisuis DSM 15480</name>
    <dbReference type="NCBI Taxonomy" id="1121950"/>
    <lineage>
        <taxon>Bacteria</taxon>
        <taxon>Bacillati</taxon>
        <taxon>Bacillota</taxon>
        <taxon>Clostridia</taxon>
        <taxon>Lachnospirales</taxon>
        <taxon>Lachnospiraceae</taxon>
        <taxon>Hespellia</taxon>
    </lineage>
</organism>
<keyword evidence="3" id="KW-1003">Cell membrane</keyword>
<comment type="similarity">
    <text evidence="2">Belongs to the EamA transporter family.</text>
</comment>
<dbReference type="Proteomes" id="UP000184301">
    <property type="component" value="Unassembled WGS sequence"/>
</dbReference>
<feature type="transmembrane region" description="Helical" evidence="7">
    <location>
        <begin position="38"/>
        <end position="55"/>
    </location>
</feature>
<dbReference type="OrthoDB" id="9804865at2"/>
<dbReference type="Pfam" id="PF00892">
    <property type="entry name" value="EamA"/>
    <property type="match status" value="2"/>
</dbReference>
<name>A0A1M6LBQ7_9FIRM</name>
<sequence length="301" mass="32557">MTKLKTNLLLLLTAFIWGMAFVAQKVGMDYVGPFTFNALRSLIGVVALLPVVAFLDRQRAHMHMPAATWKSKELWIGGLLCGIFLCLGSTLQQFALMHSSVGKVGFITTIYILFVPILGLFLKKRVSLNIWIGVLIALAGMYLLCITENFSIAPGDLLALICALAFAFQILIVDHFSPRVDGVRLSCIQFLVCSIICSVGMFAVEAPKLTNVLNAWMPLLYAGVLSCGVAYTLQIVAQKHAEPTIASLIMSLESVFSVIGGWLLLGQVLSVKESFGCVLVFAAVVLAQMPAKVKTNDAAGQ</sequence>
<evidence type="ECO:0000256" key="2">
    <source>
        <dbReference type="ARBA" id="ARBA00007362"/>
    </source>
</evidence>
<feature type="transmembrane region" description="Helical" evidence="7">
    <location>
        <begin position="152"/>
        <end position="173"/>
    </location>
</feature>
<feature type="transmembrane region" description="Helical" evidence="7">
    <location>
        <begin position="245"/>
        <end position="265"/>
    </location>
</feature>
<dbReference type="PANTHER" id="PTHR42920">
    <property type="entry name" value="OS03G0707200 PROTEIN-RELATED"/>
    <property type="match status" value="1"/>
</dbReference>
<evidence type="ECO:0000313" key="9">
    <source>
        <dbReference type="EMBL" id="SHJ68626.1"/>
    </source>
</evidence>
<feature type="transmembrane region" description="Helical" evidence="7">
    <location>
        <begin position="101"/>
        <end position="121"/>
    </location>
</feature>
<dbReference type="PANTHER" id="PTHR42920:SF5">
    <property type="entry name" value="EAMA DOMAIN-CONTAINING PROTEIN"/>
    <property type="match status" value="1"/>
</dbReference>
<feature type="domain" description="EamA" evidence="8">
    <location>
        <begin position="154"/>
        <end position="286"/>
    </location>
</feature>
<feature type="transmembrane region" description="Helical" evidence="7">
    <location>
        <begin position="128"/>
        <end position="146"/>
    </location>
</feature>
<keyword evidence="10" id="KW-1185">Reference proteome</keyword>
<feature type="domain" description="EamA" evidence="8">
    <location>
        <begin position="6"/>
        <end position="144"/>
    </location>
</feature>
<accession>A0A1M6LBQ7</accession>
<feature type="transmembrane region" description="Helical" evidence="7">
    <location>
        <begin position="215"/>
        <end position="233"/>
    </location>
</feature>
<protein>
    <submittedName>
        <fullName evidence="9">Permease of the drug/metabolite transporter (DMT) superfamily</fullName>
    </submittedName>
</protein>
<keyword evidence="6 7" id="KW-0472">Membrane</keyword>
<comment type="subcellular location">
    <subcellularLocation>
        <location evidence="1">Cell membrane</location>
        <topology evidence="1">Multi-pass membrane protein</topology>
    </subcellularLocation>
</comment>
<keyword evidence="5 7" id="KW-1133">Transmembrane helix</keyword>
<dbReference type="SUPFAM" id="SSF103481">
    <property type="entry name" value="Multidrug resistance efflux transporter EmrE"/>
    <property type="match status" value="2"/>
</dbReference>
<proteinExistence type="inferred from homology"/>
<feature type="transmembrane region" description="Helical" evidence="7">
    <location>
        <begin position="75"/>
        <end position="95"/>
    </location>
</feature>
<dbReference type="STRING" id="1121950.SAMN02745243_01137"/>
<dbReference type="InterPro" id="IPR037185">
    <property type="entry name" value="EmrE-like"/>
</dbReference>
<dbReference type="Gene3D" id="1.10.3730.20">
    <property type="match status" value="1"/>
</dbReference>
<reference evidence="9 10" key="1">
    <citation type="submission" date="2016-11" db="EMBL/GenBank/DDBJ databases">
        <authorList>
            <person name="Jaros S."/>
            <person name="Januszkiewicz K."/>
            <person name="Wedrychowicz H."/>
        </authorList>
    </citation>
    <scope>NUCLEOTIDE SEQUENCE [LARGE SCALE GENOMIC DNA]</scope>
    <source>
        <strain evidence="9 10">DSM 15480</strain>
    </source>
</reference>
<evidence type="ECO:0000256" key="4">
    <source>
        <dbReference type="ARBA" id="ARBA00022692"/>
    </source>
</evidence>
<keyword evidence="4 7" id="KW-0812">Transmembrane</keyword>
<evidence type="ECO:0000256" key="1">
    <source>
        <dbReference type="ARBA" id="ARBA00004651"/>
    </source>
</evidence>
<evidence type="ECO:0000313" key="10">
    <source>
        <dbReference type="Proteomes" id="UP000184301"/>
    </source>
</evidence>
<dbReference type="AlphaFoldDB" id="A0A1M6LBQ7"/>
<evidence type="ECO:0000256" key="3">
    <source>
        <dbReference type="ARBA" id="ARBA00022475"/>
    </source>
</evidence>
<evidence type="ECO:0000256" key="5">
    <source>
        <dbReference type="ARBA" id="ARBA00022989"/>
    </source>
</evidence>
<gene>
    <name evidence="9" type="ORF">SAMN02745243_01137</name>
</gene>
<evidence type="ECO:0000256" key="7">
    <source>
        <dbReference type="SAM" id="Phobius"/>
    </source>
</evidence>
<feature type="transmembrane region" description="Helical" evidence="7">
    <location>
        <begin position="185"/>
        <end position="203"/>
    </location>
</feature>